<name>A0ACC3NRB5_9PEZI</name>
<proteinExistence type="predicted"/>
<accession>A0ACC3NRB5</accession>
<dbReference type="Proteomes" id="UP001281147">
    <property type="component" value="Unassembled WGS sequence"/>
</dbReference>
<reference evidence="1" key="1">
    <citation type="submission" date="2023-07" db="EMBL/GenBank/DDBJ databases">
        <title>Black Yeasts Isolated from many extreme environments.</title>
        <authorList>
            <person name="Coleine C."/>
            <person name="Stajich J.E."/>
            <person name="Selbmann L."/>
        </authorList>
    </citation>
    <scope>NUCLEOTIDE SEQUENCE</scope>
    <source>
        <strain evidence="1">CCFEE 5714</strain>
    </source>
</reference>
<organism evidence="1 2">
    <name type="scientific">Vermiconidia calcicola</name>
    <dbReference type="NCBI Taxonomy" id="1690605"/>
    <lineage>
        <taxon>Eukaryota</taxon>
        <taxon>Fungi</taxon>
        <taxon>Dikarya</taxon>
        <taxon>Ascomycota</taxon>
        <taxon>Pezizomycotina</taxon>
        <taxon>Dothideomycetes</taxon>
        <taxon>Dothideomycetidae</taxon>
        <taxon>Mycosphaerellales</taxon>
        <taxon>Extremaceae</taxon>
        <taxon>Vermiconidia</taxon>
    </lineage>
</organism>
<dbReference type="EMBL" id="JAUTXU010000020">
    <property type="protein sequence ID" value="KAK3720831.1"/>
    <property type="molecule type" value="Genomic_DNA"/>
</dbReference>
<keyword evidence="2" id="KW-1185">Reference proteome</keyword>
<comment type="caution">
    <text evidence="1">The sequence shown here is derived from an EMBL/GenBank/DDBJ whole genome shotgun (WGS) entry which is preliminary data.</text>
</comment>
<protein>
    <submittedName>
        <fullName evidence="1">Uncharacterized protein</fullName>
    </submittedName>
</protein>
<evidence type="ECO:0000313" key="1">
    <source>
        <dbReference type="EMBL" id="KAK3720831.1"/>
    </source>
</evidence>
<evidence type="ECO:0000313" key="2">
    <source>
        <dbReference type="Proteomes" id="UP001281147"/>
    </source>
</evidence>
<sequence>MRTIQSYFKYNVQEISESSTFPLFELPAELRDMVYARLSRRTQTVKVKQGFQRYWEVTISPYVRPKLLLVSKQFKAEYEKEIFRRATLHLRTSVTKSSPWGLPFTVAGYVLTHVRYVDMTIKIADSQLFKRMRRLRMRFEAKLCVSRKPWGADMPGVAESPLSQLPALLPTIDTFAQAFRQAFKRATVRSDFVLYHQLYSPMLPANSELAQYDVFLAQYDVLDAICRDCRENFIYYRAKPSAGARSWFGVELETERCGYLDIEKYDRVIEKAEELEERYREDSLYGYSDFRSEFEDYEVGEYESHDERTL</sequence>
<gene>
    <name evidence="1" type="ORF">LTR37_003494</name>
</gene>